<dbReference type="EMBL" id="AYRZ02000011">
    <property type="protein sequence ID" value="PHT68843.1"/>
    <property type="molecule type" value="Genomic_DNA"/>
</dbReference>
<name>A0A2G2YGG3_CAPAN</name>
<gene>
    <name evidence="1" type="ORF">T459_28330</name>
</gene>
<dbReference type="InterPro" id="IPR011035">
    <property type="entry name" value="Ribosomal_bL25/Gln-tRNA_synth"/>
</dbReference>
<accession>A0A2G2YGG3</accession>
<reference evidence="1 2" key="2">
    <citation type="journal article" date="2017" name="Genome Biol.">
        <title>New reference genome sequences of hot pepper reveal the massive evolution of plant disease-resistance genes by retroduplication.</title>
        <authorList>
            <person name="Kim S."/>
            <person name="Park J."/>
            <person name="Yeom S.I."/>
            <person name="Kim Y.M."/>
            <person name="Seo E."/>
            <person name="Kim K.T."/>
            <person name="Kim M.S."/>
            <person name="Lee J.M."/>
            <person name="Cheong K."/>
            <person name="Shin H.S."/>
            <person name="Kim S.B."/>
            <person name="Han K."/>
            <person name="Lee J."/>
            <person name="Park M."/>
            <person name="Lee H.A."/>
            <person name="Lee H.Y."/>
            <person name="Lee Y."/>
            <person name="Oh S."/>
            <person name="Lee J.H."/>
            <person name="Choi E."/>
            <person name="Choi E."/>
            <person name="Lee S.E."/>
            <person name="Jeon J."/>
            <person name="Kim H."/>
            <person name="Choi G."/>
            <person name="Song H."/>
            <person name="Lee J."/>
            <person name="Lee S.C."/>
            <person name="Kwon J.K."/>
            <person name="Lee H.Y."/>
            <person name="Koo N."/>
            <person name="Hong Y."/>
            <person name="Kim R.W."/>
            <person name="Kang W.H."/>
            <person name="Huh J.H."/>
            <person name="Kang B.C."/>
            <person name="Yang T.J."/>
            <person name="Lee Y.H."/>
            <person name="Bennetzen J.L."/>
            <person name="Choi D."/>
        </authorList>
    </citation>
    <scope>NUCLEOTIDE SEQUENCE [LARGE SCALE GENOMIC DNA]</scope>
    <source>
        <strain evidence="2">cv. CM334</strain>
    </source>
</reference>
<comment type="caution">
    <text evidence="1">The sequence shown here is derived from an EMBL/GenBank/DDBJ whole genome shotgun (WGS) entry which is preliminary data.</text>
</comment>
<dbReference type="GO" id="GO:0006412">
    <property type="term" value="P:translation"/>
    <property type="evidence" value="ECO:0007669"/>
    <property type="project" value="InterPro"/>
</dbReference>
<dbReference type="GO" id="GO:0005840">
    <property type="term" value="C:ribosome"/>
    <property type="evidence" value="ECO:0007669"/>
    <property type="project" value="InterPro"/>
</dbReference>
<reference evidence="1 2" key="1">
    <citation type="journal article" date="2014" name="Nat. Genet.">
        <title>Genome sequence of the hot pepper provides insights into the evolution of pungency in Capsicum species.</title>
        <authorList>
            <person name="Kim S."/>
            <person name="Park M."/>
            <person name="Yeom S.I."/>
            <person name="Kim Y.M."/>
            <person name="Lee J.M."/>
            <person name="Lee H.A."/>
            <person name="Seo E."/>
            <person name="Choi J."/>
            <person name="Cheong K."/>
            <person name="Kim K.T."/>
            <person name="Jung K."/>
            <person name="Lee G.W."/>
            <person name="Oh S.K."/>
            <person name="Bae C."/>
            <person name="Kim S.B."/>
            <person name="Lee H.Y."/>
            <person name="Kim S.Y."/>
            <person name="Kim M.S."/>
            <person name="Kang B.C."/>
            <person name="Jo Y.D."/>
            <person name="Yang H.B."/>
            <person name="Jeong H.J."/>
            <person name="Kang W.H."/>
            <person name="Kwon J.K."/>
            <person name="Shin C."/>
            <person name="Lim J.Y."/>
            <person name="Park J.H."/>
            <person name="Huh J.H."/>
            <person name="Kim J.S."/>
            <person name="Kim B.D."/>
            <person name="Cohen O."/>
            <person name="Paran I."/>
            <person name="Suh M.C."/>
            <person name="Lee S.B."/>
            <person name="Kim Y.K."/>
            <person name="Shin Y."/>
            <person name="Noh S.J."/>
            <person name="Park J."/>
            <person name="Seo Y.S."/>
            <person name="Kwon S.Y."/>
            <person name="Kim H.A."/>
            <person name="Park J.M."/>
            <person name="Kim H.J."/>
            <person name="Choi S.B."/>
            <person name="Bosland P.W."/>
            <person name="Reeves G."/>
            <person name="Jo S.H."/>
            <person name="Lee B.W."/>
            <person name="Cho H.T."/>
            <person name="Choi H.S."/>
            <person name="Lee M.S."/>
            <person name="Yu Y."/>
            <person name="Do Choi Y."/>
            <person name="Park B.S."/>
            <person name="van Deynze A."/>
            <person name="Ashrafi H."/>
            <person name="Hill T."/>
            <person name="Kim W.T."/>
            <person name="Pai H.S."/>
            <person name="Ahn H.K."/>
            <person name="Yeam I."/>
            <person name="Giovannoni J.J."/>
            <person name="Rose J.K."/>
            <person name="Sorensen I."/>
            <person name="Lee S.J."/>
            <person name="Kim R.W."/>
            <person name="Choi I.Y."/>
            <person name="Choi B.S."/>
            <person name="Lim J.S."/>
            <person name="Lee Y.H."/>
            <person name="Choi D."/>
        </authorList>
    </citation>
    <scope>NUCLEOTIDE SEQUENCE [LARGE SCALE GENOMIC DNA]</scope>
    <source>
        <strain evidence="2">cv. CM334</strain>
    </source>
</reference>
<evidence type="ECO:0000313" key="2">
    <source>
        <dbReference type="Proteomes" id="UP000222542"/>
    </source>
</evidence>
<dbReference type="SUPFAM" id="SSF50715">
    <property type="entry name" value="Ribosomal protein L25-like"/>
    <property type="match status" value="1"/>
</dbReference>
<dbReference type="InterPro" id="IPR020930">
    <property type="entry name" value="Ribosomal_uL5_bac-type"/>
</dbReference>
<sequence length="66" mass="7475">MVHLEAGSDEPLNVIFIRDPSRDLSKVKVPLVFREDISPGLKKGSYLNIIKRTVKFLCPADFIPLH</sequence>
<dbReference type="PANTHER" id="PTHR33284:SF1">
    <property type="entry name" value="RIBOSOMAL PROTEIN L25_GLN-TRNA SYNTHETASE, ANTI-CODON-BINDING DOMAIN-CONTAINING PROTEIN"/>
    <property type="match status" value="1"/>
</dbReference>
<proteinExistence type="predicted"/>
<dbReference type="Proteomes" id="UP000222542">
    <property type="component" value="Unassembled WGS sequence"/>
</dbReference>
<keyword evidence="2" id="KW-1185">Reference proteome</keyword>
<dbReference type="PANTHER" id="PTHR33284">
    <property type="entry name" value="RIBOSOMAL PROTEIN L25/GLN-TRNA SYNTHETASE, ANTI-CODON-BINDING DOMAIN-CONTAINING PROTEIN"/>
    <property type="match status" value="1"/>
</dbReference>
<organism evidence="1 2">
    <name type="scientific">Capsicum annuum</name>
    <name type="common">Capsicum pepper</name>
    <dbReference type="NCBI Taxonomy" id="4072"/>
    <lineage>
        <taxon>Eukaryota</taxon>
        <taxon>Viridiplantae</taxon>
        <taxon>Streptophyta</taxon>
        <taxon>Embryophyta</taxon>
        <taxon>Tracheophyta</taxon>
        <taxon>Spermatophyta</taxon>
        <taxon>Magnoliopsida</taxon>
        <taxon>eudicotyledons</taxon>
        <taxon>Gunneridae</taxon>
        <taxon>Pentapetalae</taxon>
        <taxon>asterids</taxon>
        <taxon>lamiids</taxon>
        <taxon>Solanales</taxon>
        <taxon>Solanaceae</taxon>
        <taxon>Solanoideae</taxon>
        <taxon>Capsiceae</taxon>
        <taxon>Capsicum</taxon>
    </lineage>
</organism>
<protein>
    <submittedName>
        <fullName evidence="1">Uncharacterized protein</fullName>
    </submittedName>
</protein>
<dbReference type="AlphaFoldDB" id="A0A2G2YGG3"/>
<dbReference type="STRING" id="4072.A0A2G2YGG3"/>
<dbReference type="GO" id="GO:0003735">
    <property type="term" value="F:structural constituent of ribosome"/>
    <property type="evidence" value="ECO:0007669"/>
    <property type="project" value="InterPro"/>
</dbReference>
<evidence type="ECO:0000313" key="1">
    <source>
        <dbReference type="EMBL" id="PHT68843.1"/>
    </source>
</evidence>
<dbReference type="Gramene" id="PHT68843">
    <property type="protein sequence ID" value="PHT68843"/>
    <property type="gene ID" value="T459_28330"/>
</dbReference>